<feature type="compositionally biased region" description="Basic and acidic residues" evidence="1">
    <location>
        <begin position="918"/>
        <end position="943"/>
    </location>
</feature>
<dbReference type="PRINTS" id="PR01217">
    <property type="entry name" value="PRICHEXTENSN"/>
</dbReference>
<feature type="region of interest" description="Disordered" evidence="1">
    <location>
        <begin position="714"/>
        <end position="739"/>
    </location>
</feature>
<proteinExistence type="predicted"/>
<feature type="compositionally biased region" description="Basic residues" evidence="1">
    <location>
        <begin position="354"/>
        <end position="366"/>
    </location>
</feature>
<feature type="region of interest" description="Disordered" evidence="1">
    <location>
        <begin position="238"/>
        <end position="445"/>
    </location>
</feature>
<dbReference type="AlphaFoldDB" id="A0AAD5SNZ7"/>
<evidence type="ECO:0000313" key="2">
    <source>
        <dbReference type="EMBL" id="KAJ3055210.1"/>
    </source>
</evidence>
<evidence type="ECO:0000313" key="3">
    <source>
        <dbReference type="Proteomes" id="UP001212841"/>
    </source>
</evidence>
<feature type="compositionally biased region" description="Basic and acidic residues" evidence="1">
    <location>
        <begin position="291"/>
        <end position="304"/>
    </location>
</feature>
<feature type="compositionally biased region" description="Polar residues" evidence="1">
    <location>
        <begin position="786"/>
        <end position="797"/>
    </location>
</feature>
<feature type="region of interest" description="Disordered" evidence="1">
    <location>
        <begin position="206"/>
        <end position="225"/>
    </location>
</feature>
<feature type="region of interest" description="Disordered" evidence="1">
    <location>
        <begin position="901"/>
        <end position="956"/>
    </location>
</feature>
<feature type="region of interest" description="Disordered" evidence="1">
    <location>
        <begin position="473"/>
        <end position="492"/>
    </location>
</feature>
<keyword evidence="3" id="KW-1185">Reference proteome</keyword>
<accession>A0AAD5SNZ7</accession>
<dbReference type="Proteomes" id="UP001212841">
    <property type="component" value="Unassembled WGS sequence"/>
</dbReference>
<evidence type="ECO:0000256" key="1">
    <source>
        <dbReference type="SAM" id="MobiDB-lite"/>
    </source>
</evidence>
<feature type="compositionally biased region" description="Basic and acidic residues" evidence="1">
    <location>
        <begin position="367"/>
        <end position="397"/>
    </location>
</feature>
<reference evidence="2" key="1">
    <citation type="submission" date="2020-05" db="EMBL/GenBank/DDBJ databases">
        <title>Phylogenomic resolution of chytrid fungi.</title>
        <authorList>
            <person name="Stajich J.E."/>
            <person name="Amses K."/>
            <person name="Simmons R."/>
            <person name="Seto K."/>
            <person name="Myers J."/>
            <person name="Bonds A."/>
            <person name="Quandt C.A."/>
            <person name="Barry K."/>
            <person name="Liu P."/>
            <person name="Grigoriev I."/>
            <person name="Longcore J.E."/>
            <person name="James T.Y."/>
        </authorList>
    </citation>
    <scope>NUCLEOTIDE SEQUENCE</scope>
    <source>
        <strain evidence="2">JEL0318</strain>
    </source>
</reference>
<feature type="compositionally biased region" description="Acidic residues" evidence="1">
    <location>
        <begin position="473"/>
        <end position="487"/>
    </location>
</feature>
<protein>
    <submittedName>
        <fullName evidence="2">Uncharacterized protein</fullName>
    </submittedName>
</protein>
<name>A0AAD5SNZ7_9FUNG</name>
<gene>
    <name evidence="2" type="ORF">HK097_011211</name>
</gene>
<feature type="compositionally biased region" description="Polar residues" evidence="1">
    <location>
        <begin position="266"/>
        <end position="277"/>
    </location>
</feature>
<feature type="region of interest" description="Disordered" evidence="1">
    <location>
        <begin position="756"/>
        <end position="799"/>
    </location>
</feature>
<dbReference type="EMBL" id="JADGJD010000090">
    <property type="protein sequence ID" value="KAJ3055210.1"/>
    <property type="molecule type" value="Genomic_DNA"/>
</dbReference>
<sequence length="975" mass="110081">MPVKNLNQLATMTFADEAIESPLQFDSHLDFWEYYYEEKVKNHAAVEFWHVPKDEPIYAPPSEKVVIQEYKKLEERRAEAVKRRNRRLFLAQEHQAYFRAQRFEEHKQKPIVVPDLDENEVEEDADSRVEGDFFLEQRWPSEMELVEMLRPESPTEGMGVEKKDVLDAEIVARLREESTKALEAEVAERRARIRSAALSAREERRREMMASLRPPTKLATPKLSSAELEARRAAVRKRMQGQGAALPVTMLKAESEGDDKVPIATRRQSMKPQTSKTPVKYTIPAGRVRGKAPEDVPVKKEETVRQFIEQDEPDEVFQEMPLPADIVQPEPPPPQQDVAPAAPVPPEEETPPRPPKKQRRLVKAKPSKAEPKTRPPPKEKEKPQPPKKIIVEHERLLPHVVSIPNLEPPKAKPKPATPKSTSPPPPEKPNGVSIHPPSVAPPPKQPLFAAYHLPIPVASIKDSEELSVTDSDDVSTEEEFIPEEEVPGFDGPDVHDDEAAALAWNLIRLRRFDDDMPAELRRLLGVFWFPGLKGKPATLTNIVAVLLELLRNGLWSEKCEASKALLMLYRTFQGDFLDPLTTLIRPQLEILDDENWQVLKHVAEGHHIRKLKFIQQKHIEHVREREMYRQEMFQLIFEWLKSLDEAYFSNLHRTDSYYQHLAGKFFPPDKGGFKLPRPSLEVVKAMGRVMKRKGSTAGNGRVIRRGAIFMTDEEEEESEKGITKGFGRRVSGGRRASAMSLGRRGSLFPTSTKAINQSDQQVDNGYGEEGLISDSDSVDGWDVRSRPNSRQLKQSPPISVMSGLPSLMIPFRKHSPITGAVNSSTVAFSSRLGDHESPAIYDFRRAAASPSPVPLTPAAIAARLSGDNPRPVSAIPYSHKRLIPSILESLKAQTRPFTAYHRRHSAGSRQHIGRGPFRRLDSGRSAFRDGDDFRPVSADKSDGTPRPNSGPWSMGWKMSPEVKVSVVAHDKPFRP</sequence>
<comment type="caution">
    <text evidence="2">The sequence shown here is derived from an EMBL/GenBank/DDBJ whole genome shotgun (WGS) entry which is preliminary data.</text>
</comment>
<organism evidence="2 3">
    <name type="scientific">Rhizophlyctis rosea</name>
    <dbReference type="NCBI Taxonomy" id="64517"/>
    <lineage>
        <taxon>Eukaryota</taxon>
        <taxon>Fungi</taxon>
        <taxon>Fungi incertae sedis</taxon>
        <taxon>Chytridiomycota</taxon>
        <taxon>Chytridiomycota incertae sedis</taxon>
        <taxon>Chytridiomycetes</taxon>
        <taxon>Rhizophlyctidales</taxon>
        <taxon>Rhizophlyctidaceae</taxon>
        <taxon>Rhizophlyctis</taxon>
    </lineage>
</organism>